<comment type="caution">
    <text evidence="2">The sequence shown here is derived from an EMBL/GenBank/DDBJ whole genome shotgun (WGS) entry which is preliminary data.</text>
</comment>
<evidence type="ECO:0000313" key="2">
    <source>
        <dbReference type="EMBL" id="MRX07362.1"/>
    </source>
</evidence>
<evidence type="ECO:0000313" key="3">
    <source>
        <dbReference type="Proteomes" id="UP000481037"/>
    </source>
</evidence>
<dbReference type="NCBIfam" id="TIGR04141">
    <property type="entry name" value="TIGR04141 family sporadically distributed protein"/>
    <property type="match status" value="1"/>
</dbReference>
<feature type="signal peptide" evidence="1">
    <location>
        <begin position="1"/>
        <end position="20"/>
    </location>
</feature>
<proteinExistence type="predicted"/>
<protein>
    <recommendedName>
        <fullName evidence="4">Sporadically distributed protein, TIGR04141 family</fullName>
    </recommendedName>
</protein>
<keyword evidence="1" id="KW-0732">Signal</keyword>
<dbReference type="InterPro" id="IPR026487">
    <property type="entry name" value="CHP04141"/>
</dbReference>
<evidence type="ECO:0008006" key="4">
    <source>
        <dbReference type="Google" id="ProtNLM"/>
    </source>
</evidence>
<sequence>MTTIAIPAIPAALAASALFPATTDLSVRLFHPGVLPADALKAGHGLLIHPCPIGKLYYHATKQDAPDWSEFLERGAPGIKPLLHSQHSSAVLLLEAGPASERRLFAFCFGQGHHAIEQDFIERQFGMRVVLNSVSRKDLRVLDTASLDSTVMQRRTQASRDSDLNDFGLDTNKELLRLASGTPNDRNIAKAISGKDALQIRKKLAFADLPTLCNQLLDLYNATDYKTDFGFIDQIKPLHKGALTDTLDAVLMAELTNMATGAPSELHLAVPDILPTGPGSQLSYRGARMPRSKRKFDTLAIDDYLAELNEGGFATSCDINDIRTHLVCTHNNDPTAPSGQMKVYDCIVFETQHNNNQYVLFDGQWYEVSRAYYQDIQQYYLDLKKTPFLSASTAANEQELIAELCTTTYPHLLCIDKTKINPAGVSYANLEVCDFVSHSKQLIHLKDSASSAPLSHLFNQGLVSAEALRRDSTVRTKFRKVAGQREVEYGRNGFVPILPTAARIVPSEWTVVFGVLKKTGARSGTLDLPFFSKVALRAAADRISLMGYQVELHLIEKR</sequence>
<accession>A0A6L5QDJ5</accession>
<evidence type="ECO:0000256" key="1">
    <source>
        <dbReference type="SAM" id="SignalP"/>
    </source>
</evidence>
<dbReference type="RefSeq" id="WP_154369563.1">
    <property type="nucleotide sequence ID" value="NZ_WKJM01000003.1"/>
</dbReference>
<dbReference type="EMBL" id="WKJM01000003">
    <property type="protein sequence ID" value="MRX07362.1"/>
    <property type="molecule type" value="Genomic_DNA"/>
</dbReference>
<dbReference type="AlphaFoldDB" id="A0A6L5QDJ5"/>
<organism evidence="2 3">
    <name type="scientific">Duganella alba</name>
    <dbReference type="NCBI Taxonomy" id="2666081"/>
    <lineage>
        <taxon>Bacteria</taxon>
        <taxon>Pseudomonadati</taxon>
        <taxon>Pseudomonadota</taxon>
        <taxon>Betaproteobacteria</taxon>
        <taxon>Burkholderiales</taxon>
        <taxon>Oxalobacteraceae</taxon>
        <taxon>Telluria group</taxon>
        <taxon>Duganella</taxon>
    </lineage>
</organism>
<keyword evidence="3" id="KW-1185">Reference proteome</keyword>
<reference evidence="2 3" key="1">
    <citation type="submission" date="2019-11" db="EMBL/GenBank/DDBJ databases">
        <title>Novel species isolated from a subtropical stream in China.</title>
        <authorList>
            <person name="Lu H."/>
        </authorList>
    </citation>
    <scope>NUCLEOTIDE SEQUENCE [LARGE SCALE GENOMIC DNA]</scope>
    <source>
        <strain evidence="2 3">FT25W</strain>
    </source>
</reference>
<gene>
    <name evidence="2" type="ORF">GJ697_05890</name>
</gene>
<feature type="chain" id="PRO_5027040537" description="Sporadically distributed protein, TIGR04141 family" evidence="1">
    <location>
        <begin position="21"/>
        <end position="558"/>
    </location>
</feature>
<dbReference type="Proteomes" id="UP000481037">
    <property type="component" value="Unassembled WGS sequence"/>
</dbReference>
<name>A0A6L5QDJ5_9BURK</name>
<dbReference type="Pfam" id="PF19614">
    <property type="entry name" value="DUF6119"/>
    <property type="match status" value="1"/>
</dbReference>